<dbReference type="InterPro" id="IPR052021">
    <property type="entry name" value="Type-I_RS_S_subunit"/>
</dbReference>
<accession>A0A3A1YQK0</accession>
<proteinExistence type="inferred from homology"/>
<dbReference type="PANTHER" id="PTHR30408">
    <property type="entry name" value="TYPE-1 RESTRICTION ENZYME ECOKI SPECIFICITY PROTEIN"/>
    <property type="match status" value="1"/>
</dbReference>
<dbReference type="AlphaFoldDB" id="A0A3A1YQK0"/>
<evidence type="ECO:0000259" key="4">
    <source>
        <dbReference type="Pfam" id="PF01420"/>
    </source>
</evidence>
<dbReference type="Proteomes" id="UP000265916">
    <property type="component" value="Unassembled WGS sequence"/>
</dbReference>
<feature type="domain" description="Type I restriction modification DNA specificity" evidence="4">
    <location>
        <begin position="16"/>
        <end position="114"/>
    </location>
</feature>
<name>A0A3A1YQK0_9GAMM</name>
<dbReference type="OrthoDB" id="9798929at2"/>
<sequence>MTKPLSLRFSGFTTPWQTKPLCKWFTYGKAGGTPKSSQAVYYANGEIPFLNIADMTAARKYIQQTEKHITQEGLDSCAAWLVPAGAINFAMYASVGKITINQVPVATSQAIFKYAVC</sequence>
<dbReference type="SUPFAM" id="SSF116734">
    <property type="entry name" value="DNA methylase specificity domain"/>
    <property type="match status" value="1"/>
</dbReference>
<dbReference type="GO" id="GO:0003677">
    <property type="term" value="F:DNA binding"/>
    <property type="evidence" value="ECO:0007669"/>
    <property type="project" value="UniProtKB-KW"/>
</dbReference>
<comment type="similarity">
    <text evidence="1">Belongs to the type-I restriction system S methylase family.</text>
</comment>
<dbReference type="RefSeq" id="WP_119531128.1">
    <property type="nucleotide sequence ID" value="NZ_JBHSSP010000022.1"/>
</dbReference>
<reference evidence="5 6" key="1">
    <citation type="submission" date="2017-08" db="EMBL/GenBank/DDBJ databases">
        <title>Reclassification of Bisgaard taxon 37 and 44.</title>
        <authorList>
            <person name="Christensen H."/>
        </authorList>
    </citation>
    <scope>NUCLEOTIDE SEQUENCE [LARGE SCALE GENOMIC DNA]</scope>
    <source>
        <strain evidence="5 6">111</strain>
    </source>
</reference>
<organism evidence="5 6">
    <name type="scientific">Psittacicella hinzii</name>
    <dbReference type="NCBI Taxonomy" id="2028575"/>
    <lineage>
        <taxon>Bacteria</taxon>
        <taxon>Pseudomonadati</taxon>
        <taxon>Pseudomonadota</taxon>
        <taxon>Gammaproteobacteria</taxon>
        <taxon>Pasteurellales</taxon>
        <taxon>Psittacicellaceae</taxon>
        <taxon>Psittacicella</taxon>
    </lineage>
</organism>
<comment type="caution">
    <text evidence="5">The sequence shown here is derived from an EMBL/GenBank/DDBJ whole genome shotgun (WGS) entry which is preliminary data.</text>
</comment>
<evidence type="ECO:0000313" key="5">
    <source>
        <dbReference type="EMBL" id="RIY38634.1"/>
    </source>
</evidence>
<dbReference type="GO" id="GO:0009307">
    <property type="term" value="P:DNA restriction-modification system"/>
    <property type="evidence" value="ECO:0007669"/>
    <property type="project" value="UniProtKB-KW"/>
</dbReference>
<dbReference type="Pfam" id="PF01420">
    <property type="entry name" value="Methylase_S"/>
    <property type="match status" value="1"/>
</dbReference>
<evidence type="ECO:0000313" key="6">
    <source>
        <dbReference type="Proteomes" id="UP000265916"/>
    </source>
</evidence>
<evidence type="ECO:0000256" key="1">
    <source>
        <dbReference type="ARBA" id="ARBA00010923"/>
    </source>
</evidence>
<evidence type="ECO:0000256" key="2">
    <source>
        <dbReference type="ARBA" id="ARBA00022747"/>
    </source>
</evidence>
<gene>
    <name evidence="5" type="ORF">CKF58_03780</name>
</gene>
<keyword evidence="2" id="KW-0680">Restriction system</keyword>
<dbReference type="EMBL" id="NRJG01000060">
    <property type="protein sequence ID" value="RIY38634.1"/>
    <property type="molecule type" value="Genomic_DNA"/>
</dbReference>
<dbReference type="Gene3D" id="3.90.220.20">
    <property type="entry name" value="DNA methylase specificity domains"/>
    <property type="match status" value="1"/>
</dbReference>
<dbReference type="PANTHER" id="PTHR30408:SF12">
    <property type="entry name" value="TYPE I RESTRICTION ENZYME MJAVIII SPECIFICITY SUBUNIT"/>
    <property type="match status" value="1"/>
</dbReference>
<dbReference type="InterPro" id="IPR044946">
    <property type="entry name" value="Restrct_endonuc_typeI_TRD_sf"/>
</dbReference>
<keyword evidence="3" id="KW-0238">DNA-binding</keyword>
<keyword evidence="6" id="KW-1185">Reference proteome</keyword>
<evidence type="ECO:0000256" key="3">
    <source>
        <dbReference type="ARBA" id="ARBA00023125"/>
    </source>
</evidence>
<dbReference type="InterPro" id="IPR000055">
    <property type="entry name" value="Restrct_endonuc_typeI_TRD"/>
</dbReference>
<protein>
    <recommendedName>
        <fullName evidence="4">Type I restriction modification DNA specificity domain-containing protein</fullName>
    </recommendedName>
</protein>